<feature type="transmembrane region" description="Helical" evidence="1">
    <location>
        <begin position="60"/>
        <end position="83"/>
    </location>
</feature>
<dbReference type="OrthoDB" id="305016at2157"/>
<keyword evidence="3" id="KW-1185">Reference proteome</keyword>
<reference evidence="3" key="1">
    <citation type="submission" date="2016-10" db="EMBL/GenBank/DDBJ databases">
        <authorList>
            <person name="Varghese N."/>
            <person name="Submissions S."/>
        </authorList>
    </citation>
    <scope>NUCLEOTIDE SEQUENCE [LARGE SCALE GENOMIC DNA]</scope>
    <source>
        <strain evidence="3">CGMCC 1.7739</strain>
    </source>
</reference>
<keyword evidence="1" id="KW-1133">Transmembrane helix</keyword>
<name>A0A1I2N3I9_9EURY</name>
<evidence type="ECO:0000313" key="2">
    <source>
        <dbReference type="EMBL" id="SFF97978.1"/>
    </source>
</evidence>
<evidence type="ECO:0000256" key="1">
    <source>
        <dbReference type="SAM" id="Phobius"/>
    </source>
</evidence>
<feature type="transmembrane region" description="Helical" evidence="1">
    <location>
        <begin position="21"/>
        <end position="40"/>
    </location>
</feature>
<dbReference type="Proteomes" id="UP000198876">
    <property type="component" value="Unassembled WGS sequence"/>
</dbReference>
<accession>A0A1I2N3I9</accession>
<gene>
    <name evidence="2" type="ORF">SAMN04488063_1010</name>
</gene>
<sequence length="96" mass="10796">MSRDADDEFPTPNAGRSRERLLFRALCTAVVAAVVLAWNYEFLLRLRPLLWPPTDPISRWLGLALLQVGAHILLPGLVGSFVADRLYDRYVADDSD</sequence>
<dbReference type="AlphaFoldDB" id="A0A1I2N3I9"/>
<keyword evidence="1" id="KW-0812">Transmembrane</keyword>
<dbReference type="EMBL" id="FOOQ01000001">
    <property type="protein sequence ID" value="SFF97978.1"/>
    <property type="molecule type" value="Genomic_DNA"/>
</dbReference>
<dbReference type="RefSeq" id="WP_092889270.1">
    <property type="nucleotide sequence ID" value="NZ_FOOQ01000001.1"/>
</dbReference>
<protein>
    <submittedName>
        <fullName evidence="2">Uncharacterized protein</fullName>
    </submittedName>
</protein>
<organism evidence="2 3">
    <name type="scientific">Halopelagius inordinatus</name>
    <dbReference type="NCBI Taxonomy" id="553467"/>
    <lineage>
        <taxon>Archaea</taxon>
        <taxon>Methanobacteriati</taxon>
        <taxon>Methanobacteriota</taxon>
        <taxon>Stenosarchaea group</taxon>
        <taxon>Halobacteria</taxon>
        <taxon>Halobacteriales</taxon>
        <taxon>Haloferacaceae</taxon>
    </lineage>
</organism>
<proteinExistence type="predicted"/>
<evidence type="ECO:0000313" key="3">
    <source>
        <dbReference type="Proteomes" id="UP000198876"/>
    </source>
</evidence>
<keyword evidence="1" id="KW-0472">Membrane</keyword>